<evidence type="ECO:0000256" key="1">
    <source>
        <dbReference type="SAM" id="SignalP"/>
    </source>
</evidence>
<sequence length="303" mass="33247">MRLLLSTLLLLSLRSTVFAQTATEPKTYQNFPTGTQMFQAGYIHRTTNSTLDGDIAFDNNTVDIRANVTYLRYARFFNLAGKTAGAQIMLPYVGIDADILGNNFRQSGFGDMMVILGSNIIGGDAMSVEELAKTARKTALAWSLATTTPTGSYRQERLLNPGGNRWQFKPEIGLTVPSGKWDLEAYVHAKFFTANHAFRVPDAQDEPLRVTQKPFLGGTFHLVYNWTDKFWISGDVAGRAGGETTKDGVVQHDSQRILGLGGTVNYGLGRHHQFGLNFISNAAGNENAPHGAVTGLKYSYIIN</sequence>
<feature type="signal peptide" evidence="1">
    <location>
        <begin position="1"/>
        <end position="19"/>
    </location>
</feature>
<dbReference type="InterPro" id="IPR025737">
    <property type="entry name" value="FApF"/>
</dbReference>
<name>A0ABY7WCA8_9SPHI</name>
<organism evidence="2 3">
    <name type="scientific">Sphingobacterium oryzagri</name>
    <dbReference type="NCBI Taxonomy" id="3025669"/>
    <lineage>
        <taxon>Bacteria</taxon>
        <taxon>Pseudomonadati</taxon>
        <taxon>Bacteroidota</taxon>
        <taxon>Sphingobacteriia</taxon>
        <taxon>Sphingobacteriales</taxon>
        <taxon>Sphingobacteriaceae</taxon>
        <taxon>Sphingobacterium</taxon>
    </lineage>
</organism>
<keyword evidence="3" id="KW-1185">Reference proteome</keyword>
<gene>
    <name evidence="2" type="ORF">PQ465_11005</name>
</gene>
<dbReference type="EMBL" id="CP117880">
    <property type="protein sequence ID" value="WDF66833.1"/>
    <property type="molecule type" value="Genomic_DNA"/>
</dbReference>
<evidence type="ECO:0000313" key="2">
    <source>
        <dbReference type="EMBL" id="WDF66833.1"/>
    </source>
</evidence>
<dbReference type="Pfam" id="PF13557">
    <property type="entry name" value="Phenol_MetA_deg"/>
    <property type="match status" value="1"/>
</dbReference>
<dbReference type="RefSeq" id="WP_274265573.1">
    <property type="nucleotide sequence ID" value="NZ_CP117880.1"/>
</dbReference>
<keyword evidence="1" id="KW-0732">Signal</keyword>
<evidence type="ECO:0000313" key="3">
    <source>
        <dbReference type="Proteomes" id="UP001221558"/>
    </source>
</evidence>
<protein>
    <submittedName>
        <fullName evidence="2">Transporter</fullName>
    </submittedName>
</protein>
<accession>A0ABY7WCA8</accession>
<feature type="chain" id="PRO_5045426482" evidence="1">
    <location>
        <begin position="20"/>
        <end position="303"/>
    </location>
</feature>
<proteinExistence type="predicted"/>
<dbReference type="Proteomes" id="UP001221558">
    <property type="component" value="Chromosome"/>
</dbReference>
<reference evidence="2 3" key="1">
    <citation type="submission" date="2023-02" db="EMBL/GenBank/DDBJ databases">
        <title>Genome sequence of Sphingobacterium sp. KACC 22765.</title>
        <authorList>
            <person name="Kim S."/>
            <person name="Heo J."/>
            <person name="Kwon S.-W."/>
        </authorList>
    </citation>
    <scope>NUCLEOTIDE SEQUENCE [LARGE SCALE GENOMIC DNA]</scope>
    <source>
        <strain evidence="2 3">KACC 22765</strain>
    </source>
</reference>